<feature type="transmembrane region" description="Helical" evidence="1">
    <location>
        <begin position="12"/>
        <end position="32"/>
    </location>
</feature>
<gene>
    <name evidence="2" type="primary">gsiC_2</name>
    <name evidence="2" type="ORF">NCTC13032_02139</name>
</gene>
<dbReference type="Proteomes" id="UP000310719">
    <property type="component" value="Chromosome"/>
</dbReference>
<reference evidence="2 3" key="1">
    <citation type="submission" date="2019-05" db="EMBL/GenBank/DDBJ databases">
        <authorList>
            <consortium name="Pathogen Informatics"/>
        </authorList>
    </citation>
    <scope>NUCLEOTIDE SEQUENCE [LARGE SCALE GENOMIC DNA]</scope>
    <source>
        <strain evidence="2 3">NCTC13032</strain>
    </source>
</reference>
<evidence type="ECO:0000256" key="1">
    <source>
        <dbReference type="SAM" id="Phobius"/>
    </source>
</evidence>
<organism evidence="2 3">
    <name type="scientific">Leclercia adecarboxylata</name>
    <dbReference type="NCBI Taxonomy" id="83655"/>
    <lineage>
        <taxon>Bacteria</taxon>
        <taxon>Pseudomonadati</taxon>
        <taxon>Pseudomonadota</taxon>
        <taxon>Gammaproteobacteria</taxon>
        <taxon>Enterobacterales</taxon>
        <taxon>Enterobacteriaceae</taxon>
        <taxon>Leclercia</taxon>
    </lineage>
</organism>
<evidence type="ECO:0000313" key="2">
    <source>
        <dbReference type="EMBL" id="VTP65665.1"/>
    </source>
</evidence>
<protein>
    <submittedName>
        <fullName evidence="2">Glutathione transport system permease protein gsiC</fullName>
    </submittedName>
</protein>
<sequence length="39" mass="4524">MRDYPVIQAEVLLFSLEFILINLVVDVLYAAINPAIRYK</sequence>
<accession>A0A4U9HPE6</accession>
<name>A0A4U9HPE6_9ENTR</name>
<dbReference type="AlphaFoldDB" id="A0A4U9HPE6"/>
<evidence type="ECO:0000313" key="3">
    <source>
        <dbReference type="Proteomes" id="UP000310719"/>
    </source>
</evidence>
<keyword evidence="1" id="KW-1133">Transmembrane helix</keyword>
<keyword evidence="1" id="KW-0812">Transmembrane</keyword>
<proteinExistence type="predicted"/>
<keyword evidence="1" id="KW-0472">Membrane</keyword>
<dbReference type="EMBL" id="LR590464">
    <property type="protein sequence ID" value="VTP65665.1"/>
    <property type="molecule type" value="Genomic_DNA"/>
</dbReference>